<organism evidence="3 4">
    <name type="scientific">Candidatus Iainarchaeum sp</name>
    <dbReference type="NCBI Taxonomy" id="3101447"/>
    <lineage>
        <taxon>Archaea</taxon>
        <taxon>Candidatus Iainarchaeota</taxon>
        <taxon>Candidatus Iainarchaeia</taxon>
        <taxon>Candidatus Iainarchaeales</taxon>
        <taxon>Candidatus Iainarchaeaceae</taxon>
        <taxon>Candidatus Iainarchaeum</taxon>
    </lineage>
</organism>
<gene>
    <name evidence="3" type="ORF">DRO04_02920</name>
</gene>
<evidence type="ECO:0000313" key="3">
    <source>
        <dbReference type="EMBL" id="RLG69765.1"/>
    </source>
</evidence>
<feature type="transmembrane region" description="Helical" evidence="1">
    <location>
        <begin position="50"/>
        <end position="73"/>
    </location>
</feature>
<feature type="domain" description="Cation-transporting P-type ATPase N-terminal" evidence="2">
    <location>
        <begin position="2"/>
        <end position="75"/>
    </location>
</feature>
<sequence length="133" mass="15574">MQWHALQLEQIFSLLKSSKDGITEEEALKRLKKYGKNEIKKRWRISPLQILIRQLKSPLVYILIIAIVVSFFLQHYLDFWLISAIMVINIILGFIQEFRAEKALEELTKYAIQKAVVVRNGIPKEIDARLIVP</sequence>
<dbReference type="Gene3D" id="2.70.150.10">
    <property type="entry name" value="Calcium-transporting ATPase, cytoplasmic transduction domain A"/>
    <property type="match status" value="1"/>
</dbReference>
<reference evidence="3 4" key="1">
    <citation type="submission" date="2018-06" db="EMBL/GenBank/DDBJ databases">
        <title>Extensive metabolic versatility and redundancy in microbially diverse, dynamic hydrothermal sediments.</title>
        <authorList>
            <person name="Dombrowski N."/>
            <person name="Teske A."/>
            <person name="Baker B.J."/>
        </authorList>
    </citation>
    <scope>NUCLEOTIDE SEQUENCE [LARGE SCALE GENOMIC DNA]</scope>
    <source>
        <strain evidence="3">B51_G17</strain>
    </source>
</reference>
<dbReference type="PANTHER" id="PTHR42861">
    <property type="entry name" value="CALCIUM-TRANSPORTING ATPASE"/>
    <property type="match status" value="1"/>
</dbReference>
<dbReference type="EMBL" id="QMWP01000110">
    <property type="protein sequence ID" value="RLG69765.1"/>
    <property type="molecule type" value="Genomic_DNA"/>
</dbReference>
<dbReference type="InterPro" id="IPR004014">
    <property type="entry name" value="ATPase_P-typ_cation-transptr_N"/>
</dbReference>
<evidence type="ECO:0000256" key="1">
    <source>
        <dbReference type="SAM" id="Phobius"/>
    </source>
</evidence>
<dbReference type="Pfam" id="PF00690">
    <property type="entry name" value="Cation_ATPase_N"/>
    <property type="match status" value="1"/>
</dbReference>
<dbReference type="SMART" id="SM00831">
    <property type="entry name" value="Cation_ATPase_N"/>
    <property type="match status" value="1"/>
</dbReference>
<dbReference type="SUPFAM" id="SSF81665">
    <property type="entry name" value="Calcium ATPase, transmembrane domain M"/>
    <property type="match status" value="1"/>
</dbReference>
<dbReference type="Gene3D" id="1.20.1110.10">
    <property type="entry name" value="Calcium-transporting ATPase, transmembrane domain"/>
    <property type="match status" value="1"/>
</dbReference>
<dbReference type="AlphaFoldDB" id="A0A497JFQ5"/>
<evidence type="ECO:0000313" key="4">
    <source>
        <dbReference type="Proteomes" id="UP000278031"/>
    </source>
</evidence>
<keyword evidence="1" id="KW-0812">Transmembrane</keyword>
<evidence type="ECO:0000259" key="2">
    <source>
        <dbReference type="SMART" id="SM00831"/>
    </source>
</evidence>
<comment type="caution">
    <text evidence="3">The sequence shown here is derived from an EMBL/GenBank/DDBJ whole genome shotgun (WGS) entry which is preliminary data.</text>
</comment>
<keyword evidence="1" id="KW-0472">Membrane</keyword>
<dbReference type="Proteomes" id="UP000278031">
    <property type="component" value="Unassembled WGS sequence"/>
</dbReference>
<dbReference type="InterPro" id="IPR023298">
    <property type="entry name" value="ATPase_P-typ_TM_dom_sf"/>
</dbReference>
<feature type="non-terminal residue" evidence="3">
    <location>
        <position position="133"/>
    </location>
</feature>
<accession>A0A497JFQ5</accession>
<keyword evidence="1" id="KW-1133">Transmembrane helix</keyword>
<proteinExistence type="predicted"/>
<name>A0A497JFQ5_9ARCH</name>
<protein>
    <recommendedName>
        <fullName evidence="2">Cation-transporting P-type ATPase N-terminal domain-containing protein</fullName>
    </recommendedName>
</protein>
<feature type="transmembrane region" description="Helical" evidence="1">
    <location>
        <begin position="79"/>
        <end position="95"/>
    </location>
</feature>